<dbReference type="GO" id="GO:0160142">
    <property type="term" value="F:23S rRNA pseudouridine(746) synthase activity"/>
    <property type="evidence" value="ECO:0007669"/>
    <property type="project" value="UniProtKB-EC"/>
</dbReference>
<dbReference type="GO" id="GO:0000455">
    <property type="term" value="P:enzyme-directed rRNA pseudouridine synthesis"/>
    <property type="evidence" value="ECO:0007669"/>
    <property type="project" value="TreeGrafter"/>
</dbReference>
<keyword evidence="3" id="KW-0819">tRNA processing</keyword>
<dbReference type="EMBL" id="CP012621">
    <property type="protein sequence ID" value="ATG73073.1"/>
    <property type="molecule type" value="Genomic_DNA"/>
</dbReference>
<feature type="active site" evidence="8">
    <location>
        <position position="64"/>
    </location>
</feature>
<dbReference type="GO" id="GO:0160151">
    <property type="term" value="F:tRNA pseudouridine(32) synthase activity"/>
    <property type="evidence" value="ECO:0007669"/>
    <property type="project" value="UniProtKB-EC"/>
</dbReference>
<evidence type="ECO:0000256" key="7">
    <source>
        <dbReference type="ARBA" id="ARBA00037305"/>
    </source>
</evidence>
<dbReference type="EC" id="5.4.99.-" evidence="9"/>
<comment type="catalytic activity">
    <reaction evidence="9">
        <text>a uridine in RNA = a pseudouridine in RNA</text>
        <dbReference type="Rhea" id="RHEA:48348"/>
        <dbReference type="Rhea" id="RHEA-COMP:12068"/>
        <dbReference type="Rhea" id="RHEA-COMP:12069"/>
        <dbReference type="ChEBI" id="CHEBI:65314"/>
        <dbReference type="ChEBI" id="CHEBI:65315"/>
    </reaction>
</comment>
<feature type="domain" description="Pseudouridine synthase RsuA/RluA-like" evidence="10">
    <location>
        <begin position="23"/>
        <end position="168"/>
    </location>
</feature>
<evidence type="ECO:0000256" key="8">
    <source>
        <dbReference type="PIRSR" id="PIRSR606225-1"/>
    </source>
</evidence>
<keyword evidence="4 9" id="KW-0413">Isomerase</keyword>
<evidence type="ECO:0000313" key="11">
    <source>
        <dbReference type="EMBL" id="ATG73073.1"/>
    </source>
</evidence>
<dbReference type="NCBIfam" id="TIGR00005">
    <property type="entry name" value="rluA_subfam"/>
    <property type="match status" value="1"/>
</dbReference>
<evidence type="ECO:0000259" key="10">
    <source>
        <dbReference type="Pfam" id="PF00849"/>
    </source>
</evidence>
<dbReference type="PANTHER" id="PTHR21600:SF91">
    <property type="entry name" value="DUAL-SPECIFICITY RNA PSEUDOURIDINE SYNTHASE RLUA"/>
    <property type="match status" value="1"/>
</dbReference>
<organism evidence="11 12">
    <name type="scientific">Zobellella denitrificans</name>
    <dbReference type="NCBI Taxonomy" id="347534"/>
    <lineage>
        <taxon>Bacteria</taxon>
        <taxon>Pseudomonadati</taxon>
        <taxon>Pseudomonadota</taxon>
        <taxon>Gammaproteobacteria</taxon>
        <taxon>Aeromonadales</taxon>
        <taxon>Aeromonadaceae</taxon>
        <taxon>Zobellella</taxon>
    </lineage>
</organism>
<dbReference type="InterPro" id="IPR050188">
    <property type="entry name" value="RluA_PseudoU_synthase"/>
</dbReference>
<comment type="function">
    <text evidence="9">Responsible for synthesis of pseudouridine from uracil.</text>
</comment>
<comment type="catalytic activity">
    <reaction evidence="5">
        <text>uridine(32) in tRNA = pseudouridine(32) in tRNA</text>
        <dbReference type="Rhea" id="RHEA:42544"/>
        <dbReference type="Rhea" id="RHEA-COMP:10107"/>
        <dbReference type="Rhea" id="RHEA-COMP:10108"/>
        <dbReference type="ChEBI" id="CHEBI:65314"/>
        <dbReference type="ChEBI" id="CHEBI:65315"/>
        <dbReference type="EC" id="5.4.99.28"/>
    </reaction>
</comment>
<accession>A0A291HLR0</accession>
<dbReference type="InterPro" id="IPR020103">
    <property type="entry name" value="PsdUridine_synth_cat_dom_sf"/>
</dbReference>
<dbReference type="InterPro" id="IPR006224">
    <property type="entry name" value="PsdUridine_synth_RluA-like_CS"/>
</dbReference>
<evidence type="ECO:0000256" key="2">
    <source>
        <dbReference type="ARBA" id="ARBA00022552"/>
    </source>
</evidence>
<dbReference type="Gene3D" id="3.30.2350.10">
    <property type="entry name" value="Pseudouridine synthase"/>
    <property type="match status" value="1"/>
</dbReference>
<dbReference type="CDD" id="cd02869">
    <property type="entry name" value="PseudoU_synth_RluA_like"/>
    <property type="match status" value="1"/>
</dbReference>
<evidence type="ECO:0000313" key="12">
    <source>
        <dbReference type="Proteomes" id="UP000217763"/>
    </source>
</evidence>
<protein>
    <recommendedName>
        <fullName evidence="9">Pseudouridine synthase</fullName>
        <ecNumber evidence="9">5.4.99.-</ecNumber>
    </recommendedName>
</protein>
<keyword evidence="12" id="KW-1185">Reference proteome</keyword>
<evidence type="ECO:0000256" key="6">
    <source>
        <dbReference type="ARBA" id="ARBA00036916"/>
    </source>
</evidence>
<sequence length="223" mass="25505">MVLLRYDPPMDPQFEVLYQDNSLIVLNKPSGLLSVPGRELIHRDSLSYRVARVYPGVQVVHRLDMATSGVIVMALHPKAHRELSRQFRERETAKRYYAWVHGRLEQDAGSIDLPLCCDWPNRPRHMVSLEHGKPALTHWRCLRREPDRSLVELTPITGRSHQLRVHMLSLGHPILGDNLYASGEALAMAPHLQLHAAWLAFRHPRSKQWLEFSAPAPFSMGPA</sequence>
<dbReference type="FunFam" id="3.30.2350.10:FF:000005">
    <property type="entry name" value="Pseudouridine synthase"/>
    <property type="match status" value="1"/>
</dbReference>
<evidence type="ECO:0000256" key="4">
    <source>
        <dbReference type="ARBA" id="ARBA00023235"/>
    </source>
</evidence>
<dbReference type="Pfam" id="PF00849">
    <property type="entry name" value="PseudoU_synth_2"/>
    <property type="match status" value="1"/>
</dbReference>
<evidence type="ECO:0000256" key="9">
    <source>
        <dbReference type="RuleBase" id="RU362028"/>
    </source>
</evidence>
<evidence type="ECO:0000256" key="1">
    <source>
        <dbReference type="ARBA" id="ARBA00010876"/>
    </source>
</evidence>
<name>A0A291HLR0_9GAMM</name>
<comment type="similarity">
    <text evidence="1 9">Belongs to the pseudouridine synthase RluA family.</text>
</comment>
<dbReference type="Proteomes" id="UP000217763">
    <property type="component" value="Chromosome"/>
</dbReference>
<dbReference type="InterPro" id="IPR006225">
    <property type="entry name" value="PsdUridine_synth_RluC/D"/>
</dbReference>
<dbReference type="InterPro" id="IPR006145">
    <property type="entry name" value="PsdUridine_synth_RsuA/RluA"/>
</dbReference>
<evidence type="ECO:0000256" key="3">
    <source>
        <dbReference type="ARBA" id="ARBA00022694"/>
    </source>
</evidence>
<dbReference type="PROSITE" id="PS01129">
    <property type="entry name" value="PSI_RLU"/>
    <property type="match status" value="1"/>
</dbReference>
<dbReference type="GO" id="GO:0003723">
    <property type="term" value="F:RNA binding"/>
    <property type="evidence" value="ECO:0007669"/>
    <property type="project" value="InterPro"/>
</dbReference>
<proteinExistence type="inferred from homology"/>
<dbReference type="GO" id="GO:0008033">
    <property type="term" value="P:tRNA processing"/>
    <property type="evidence" value="ECO:0007669"/>
    <property type="project" value="UniProtKB-KW"/>
</dbReference>
<comment type="function">
    <text evidence="7">Dual specificity enzyme that catalyzes the synthesis of pseudouridine from uracil-746 in 23S ribosomal RNA and from uracil-32 in the anticodon stem and loop of transfer RNAs.</text>
</comment>
<gene>
    <name evidence="11" type="ORF">AN401_03715</name>
</gene>
<comment type="catalytic activity">
    <reaction evidence="6">
        <text>uridine(746) in 23S rRNA = pseudouridine(746) in 23S rRNA</text>
        <dbReference type="Rhea" id="RHEA:42548"/>
        <dbReference type="Rhea" id="RHEA-COMP:10109"/>
        <dbReference type="Rhea" id="RHEA-COMP:10110"/>
        <dbReference type="ChEBI" id="CHEBI:65314"/>
        <dbReference type="ChEBI" id="CHEBI:65315"/>
        <dbReference type="EC" id="5.4.99.29"/>
    </reaction>
</comment>
<dbReference type="SUPFAM" id="SSF55120">
    <property type="entry name" value="Pseudouridine synthase"/>
    <property type="match status" value="1"/>
</dbReference>
<dbReference type="AlphaFoldDB" id="A0A291HLR0"/>
<evidence type="ECO:0000256" key="5">
    <source>
        <dbReference type="ARBA" id="ARBA00036184"/>
    </source>
</evidence>
<dbReference type="KEGG" id="zdf:AN401_03715"/>
<reference evidence="12" key="1">
    <citation type="submission" date="2015-09" db="EMBL/GenBank/DDBJ databases">
        <authorList>
            <person name="Shao Z."/>
            <person name="Wang L."/>
        </authorList>
    </citation>
    <scope>NUCLEOTIDE SEQUENCE [LARGE SCALE GENOMIC DNA]</scope>
    <source>
        <strain evidence="12">F13-1</strain>
    </source>
</reference>
<dbReference type="PANTHER" id="PTHR21600">
    <property type="entry name" value="MITOCHONDRIAL RNA PSEUDOURIDINE SYNTHASE"/>
    <property type="match status" value="1"/>
</dbReference>
<keyword evidence="2" id="KW-0698">rRNA processing</keyword>